<dbReference type="Gene3D" id="1.25.40.10">
    <property type="entry name" value="Tetratricopeptide repeat domain"/>
    <property type="match status" value="1"/>
</dbReference>
<dbReference type="PANTHER" id="PTHR46825">
    <property type="entry name" value="D-ALANYL-D-ALANINE-CARBOXYPEPTIDASE/ENDOPEPTIDASE AMPH"/>
    <property type="match status" value="1"/>
</dbReference>
<keyword evidence="3" id="KW-0378">Hydrolase</keyword>
<keyword evidence="4" id="KW-1185">Reference proteome</keyword>
<accession>A0ABW5WLE8</accession>
<proteinExistence type="predicted"/>
<dbReference type="SUPFAM" id="SSF48452">
    <property type="entry name" value="TPR-like"/>
    <property type="match status" value="1"/>
</dbReference>
<comment type="caution">
    <text evidence="3">The sequence shown here is derived from an EMBL/GenBank/DDBJ whole genome shotgun (WGS) entry which is preliminary data.</text>
</comment>
<dbReference type="Gene3D" id="3.40.710.10">
    <property type="entry name" value="DD-peptidase/beta-lactamase superfamily"/>
    <property type="match status" value="1"/>
</dbReference>
<name>A0ABW5WLE8_9FLAO</name>
<dbReference type="InterPro" id="IPR012338">
    <property type="entry name" value="Beta-lactam/transpept-like"/>
</dbReference>
<organism evidence="3 4">
    <name type="scientific">Lacinutrix iliipiscaria</name>
    <dbReference type="NCBI Taxonomy" id="1230532"/>
    <lineage>
        <taxon>Bacteria</taxon>
        <taxon>Pseudomonadati</taxon>
        <taxon>Bacteroidota</taxon>
        <taxon>Flavobacteriia</taxon>
        <taxon>Flavobacteriales</taxon>
        <taxon>Flavobacteriaceae</taxon>
        <taxon>Lacinutrix</taxon>
    </lineage>
</organism>
<evidence type="ECO:0000313" key="3">
    <source>
        <dbReference type="EMBL" id="MFD2823543.1"/>
    </source>
</evidence>
<feature type="repeat" description="TPR" evidence="1">
    <location>
        <begin position="447"/>
        <end position="480"/>
    </location>
</feature>
<dbReference type="Proteomes" id="UP001597533">
    <property type="component" value="Unassembled WGS sequence"/>
</dbReference>
<dbReference type="InterPro" id="IPR050491">
    <property type="entry name" value="AmpC-like"/>
</dbReference>
<keyword evidence="1" id="KW-0802">TPR repeat</keyword>
<dbReference type="InterPro" id="IPR011990">
    <property type="entry name" value="TPR-like_helical_dom_sf"/>
</dbReference>
<evidence type="ECO:0000259" key="2">
    <source>
        <dbReference type="Pfam" id="PF00144"/>
    </source>
</evidence>
<evidence type="ECO:0000313" key="4">
    <source>
        <dbReference type="Proteomes" id="UP001597533"/>
    </source>
</evidence>
<dbReference type="InterPro" id="IPR001466">
    <property type="entry name" value="Beta-lactam-related"/>
</dbReference>
<feature type="domain" description="Beta-lactamase-related" evidence="2">
    <location>
        <begin position="59"/>
        <end position="354"/>
    </location>
</feature>
<dbReference type="SUPFAM" id="SSF56601">
    <property type="entry name" value="beta-lactamase/transpeptidase-like"/>
    <property type="match status" value="1"/>
</dbReference>
<evidence type="ECO:0000256" key="1">
    <source>
        <dbReference type="PROSITE-ProRule" id="PRU00339"/>
    </source>
</evidence>
<protein>
    <submittedName>
        <fullName evidence="3">Serine hydrolase</fullName>
    </submittedName>
</protein>
<dbReference type="Pfam" id="PF00144">
    <property type="entry name" value="Beta-lactamase"/>
    <property type="match status" value="1"/>
</dbReference>
<dbReference type="InterPro" id="IPR019734">
    <property type="entry name" value="TPR_rpt"/>
</dbReference>
<dbReference type="RefSeq" id="WP_183487551.1">
    <property type="nucleotide sequence ID" value="NZ_JBHUOV010000002.1"/>
</dbReference>
<sequence length="497" mass="55903">MNNYTNTLSKTYTLCCFIFVVLVYSSCGQTNTFKSEASSKSDKINEIVSLYADYDGFNGSVLVAQEGEIIYKNGFGFAHMEWDISNQTDTKFQIASLTKSFTAMLIMQLVAENKLDLNLPISTYLPDYPKENGNLITIHHLLTHSSGLGRDASDDKKYNQPKDMVNQFANAPLQFQPGEHFKYSNSGYTLLGYIIETISKKPYEEVLKEKIFTPLKMNNSGYFRHQPLIKKMAAGYVKGFGDFFNTIGSDESSAYAAGAIYSTVEDLFLWDQALSTEILLPKKYMDLMFEKHIPDPSYNGHYGYGWELINKPIGNTSETVPTVGHSGSISGFRALYTRIPSINATVIFLNNTNRAFIISMTTAITGILHDKPYDFPKKPLAKFMSKVIKNEGIAKGIKFYKDHKDLDEYYVSETELIVAGYRFLQAGNAAAAAEVFKLSTEVFPDRDNPYDSYAEALKTLGKNKEAIINYKKSLQINPNNTNAIRMLKELGVDYINE</sequence>
<reference evidence="4" key="1">
    <citation type="journal article" date="2019" name="Int. J. Syst. Evol. Microbiol.">
        <title>The Global Catalogue of Microorganisms (GCM) 10K type strain sequencing project: providing services to taxonomists for standard genome sequencing and annotation.</title>
        <authorList>
            <consortium name="The Broad Institute Genomics Platform"/>
            <consortium name="The Broad Institute Genome Sequencing Center for Infectious Disease"/>
            <person name="Wu L."/>
            <person name="Ma J."/>
        </authorList>
    </citation>
    <scope>NUCLEOTIDE SEQUENCE [LARGE SCALE GENOMIC DNA]</scope>
    <source>
        <strain evidence="4">KCTC 32141</strain>
    </source>
</reference>
<dbReference type="PROSITE" id="PS50005">
    <property type="entry name" value="TPR"/>
    <property type="match status" value="1"/>
</dbReference>
<gene>
    <name evidence="3" type="ORF">ACFS5M_07675</name>
</gene>
<dbReference type="GO" id="GO:0016787">
    <property type="term" value="F:hydrolase activity"/>
    <property type="evidence" value="ECO:0007669"/>
    <property type="project" value="UniProtKB-KW"/>
</dbReference>
<dbReference type="EMBL" id="JBHUOV010000002">
    <property type="protein sequence ID" value="MFD2823543.1"/>
    <property type="molecule type" value="Genomic_DNA"/>
</dbReference>
<dbReference type="PANTHER" id="PTHR46825:SF9">
    <property type="entry name" value="BETA-LACTAMASE-RELATED DOMAIN-CONTAINING PROTEIN"/>
    <property type="match status" value="1"/>
</dbReference>